<dbReference type="PROSITE" id="PS51826">
    <property type="entry name" value="PSBD"/>
    <property type="match status" value="1"/>
</dbReference>
<evidence type="ECO:0000256" key="1">
    <source>
        <dbReference type="ARBA" id="ARBA00001938"/>
    </source>
</evidence>
<dbReference type="InterPro" id="IPR023213">
    <property type="entry name" value="CAT-like_dom_sf"/>
</dbReference>
<dbReference type="InterPro" id="IPR004167">
    <property type="entry name" value="PSBD"/>
</dbReference>
<sequence length="411" mass="43085">MSTGHEFRLPDLGEGLTSADLVEWTVGIGDTVELNQVLAQVETAKALVELPSPYVGVVRELLVEPGTTVPVGTPIIRIEEPADSPCPSDSQSPSVLVGYGPAAERPSRRRNRVTPYSQSAASTERRPATPSARRAAREAGIDLSEITGSGFDGAVTAADVADALRVKAASNEAPRPAGSGMQKQPVSSGMRKQMASAMVASTRAPQASVFLTADVTPSMELLGRLRPSDAFTGLSLTPLTLAAKALVTAISSHPMVNAHWDEARGDAVIDDHVNLGIAVASERGLSVPNIKSAETLSLVQLARAVTELTVAARAGVTDVHHLTGGTVTITNVGVFGVDGGIPLLNPGEAVILCLGTVSERPWVIERKIEARSVATLTLTFDHRILDGEQAARFLSFVAQMLADPDLLLSHL</sequence>
<dbReference type="InterPro" id="IPR011053">
    <property type="entry name" value="Single_hybrid_motif"/>
</dbReference>
<comment type="caution">
    <text evidence="10">The sequence shown here is derived from an EMBL/GenBank/DDBJ whole genome shotgun (WGS) entry which is preliminary data.</text>
</comment>
<feature type="compositionally biased region" description="Low complexity" evidence="7">
    <location>
        <begin position="83"/>
        <end position="94"/>
    </location>
</feature>
<dbReference type="Gene3D" id="2.40.50.100">
    <property type="match status" value="1"/>
</dbReference>
<dbReference type="Gene3D" id="3.30.559.10">
    <property type="entry name" value="Chloramphenicol acetyltransferase-like domain"/>
    <property type="match status" value="1"/>
</dbReference>
<evidence type="ECO:0000313" key="11">
    <source>
        <dbReference type="Proteomes" id="UP000627573"/>
    </source>
</evidence>
<dbReference type="GO" id="GO:0016407">
    <property type="term" value="F:acetyltransferase activity"/>
    <property type="evidence" value="ECO:0007669"/>
    <property type="project" value="TreeGrafter"/>
</dbReference>
<dbReference type="Gene3D" id="4.10.320.10">
    <property type="entry name" value="E3-binding domain"/>
    <property type="match status" value="1"/>
</dbReference>
<dbReference type="PANTHER" id="PTHR43178:SF5">
    <property type="entry name" value="LIPOAMIDE ACYLTRANSFERASE COMPONENT OF BRANCHED-CHAIN ALPHA-KETO ACID DEHYDROGENASE COMPLEX, MITOCHONDRIAL"/>
    <property type="match status" value="1"/>
</dbReference>
<accession>A0A8I0ZPW3</accession>
<dbReference type="InterPro" id="IPR050743">
    <property type="entry name" value="2-oxoacid_DH_E2_comp"/>
</dbReference>
<dbReference type="EC" id="2.3.1.-" evidence="6"/>
<keyword evidence="3 6" id="KW-0808">Transferase</keyword>
<dbReference type="GO" id="GO:0031405">
    <property type="term" value="F:lipoic acid binding"/>
    <property type="evidence" value="ECO:0007669"/>
    <property type="project" value="TreeGrafter"/>
</dbReference>
<evidence type="ECO:0000256" key="7">
    <source>
        <dbReference type="SAM" id="MobiDB-lite"/>
    </source>
</evidence>
<evidence type="ECO:0000313" key="10">
    <source>
        <dbReference type="EMBL" id="MBH5143554.1"/>
    </source>
</evidence>
<feature type="domain" description="Lipoyl-binding" evidence="8">
    <location>
        <begin position="4"/>
        <end position="79"/>
    </location>
</feature>
<evidence type="ECO:0000256" key="3">
    <source>
        <dbReference type="ARBA" id="ARBA00022679"/>
    </source>
</evidence>
<dbReference type="Pfam" id="PF02817">
    <property type="entry name" value="E3_binding"/>
    <property type="match status" value="1"/>
</dbReference>
<comment type="similarity">
    <text evidence="2 6">Belongs to the 2-oxoacid dehydrogenase family.</text>
</comment>
<dbReference type="SUPFAM" id="SSF51230">
    <property type="entry name" value="Single hybrid motif"/>
    <property type="match status" value="1"/>
</dbReference>
<dbReference type="PROSITE" id="PS50968">
    <property type="entry name" value="BIOTINYL_LIPOYL"/>
    <property type="match status" value="1"/>
</dbReference>
<keyword evidence="5 6" id="KW-0012">Acyltransferase</keyword>
<dbReference type="SUPFAM" id="SSF47005">
    <property type="entry name" value="Peripheral subunit-binding domain of 2-oxo acid dehydrogenase complex"/>
    <property type="match status" value="1"/>
</dbReference>
<reference evidence="10 11" key="1">
    <citation type="submission" date="2020-12" db="EMBL/GenBank/DDBJ databases">
        <title>Draft genome sequence of furan degrading bacterial strain FUR100.</title>
        <authorList>
            <person name="Woiski C."/>
        </authorList>
    </citation>
    <scope>NUCLEOTIDE SEQUENCE [LARGE SCALE GENOMIC DNA]</scope>
    <source>
        <strain evidence="10 11">FUR100</strain>
    </source>
</reference>
<dbReference type="SUPFAM" id="SSF52777">
    <property type="entry name" value="CoA-dependent acyltransferases"/>
    <property type="match status" value="1"/>
</dbReference>
<evidence type="ECO:0000259" key="8">
    <source>
        <dbReference type="PROSITE" id="PS50968"/>
    </source>
</evidence>
<dbReference type="RefSeq" id="WP_197941081.1">
    <property type="nucleotide sequence ID" value="NZ_JAECSB010000038.1"/>
</dbReference>
<protein>
    <recommendedName>
        <fullName evidence="6">Dihydrolipoamide acetyltransferase component of pyruvate dehydrogenase complex</fullName>
        <ecNumber evidence="6">2.3.1.-</ecNumber>
    </recommendedName>
</protein>
<dbReference type="GO" id="GO:0005737">
    <property type="term" value="C:cytoplasm"/>
    <property type="evidence" value="ECO:0007669"/>
    <property type="project" value="TreeGrafter"/>
</dbReference>
<dbReference type="AlphaFoldDB" id="A0A8I0ZPW3"/>
<feature type="domain" description="Peripheral subunit-binding (PSBD)" evidence="9">
    <location>
        <begin position="127"/>
        <end position="164"/>
    </location>
</feature>
<gene>
    <name evidence="10" type="ORF">I3517_13115</name>
</gene>
<evidence type="ECO:0000256" key="2">
    <source>
        <dbReference type="ARBA" id="ARBA00007317"/>
    </source>
</evidence>
<evidence type="ECO:0000256" key="4">
    <source>
        <dbReference type="ARBA" id="ARBA00022823"/>
    </source>
</evidence>
<feature type="region of interest" description="Disordered" evidence="7">
    <location>
        <begin position="80"/>
        <end position="137"/>
    </location>
</feature>
<keyword evidence="11" id="KW-1185">Reference proteome</keyword>
<evidence type="ECO:0000256" key="6">
    <source>
        <dbReference type="RuleBase" id="RU003423"/>
    </source>
</evidence>
<dbReference type="InterPro" id="IPR001078">
    <property type="entry name" value="2-oxoacid_DH_actylTfrase"/>
</dbReference>
<dbReference type="PANTHER" id="PTHR43178">
    <property type="entry name" value="DIHYDROLIPOAMIDE ACETYLTRANSFERASE COMPONENT OF PYRUVATE DEHYDROGENASE COMPLEX"/>
    <property type="match status" value="1"/>
</dbReference>
<dbReference type="EMBL" id="JAECSB010000038">
    <property type="protein sequence ID" value="MBH5143554.1"/>
    <property type="molecule type" value="Genomic_DNA"/>
</dbReference>
<keyword evidence="4 6" id="KW-0450">Lipoyl</keyword>
<dbReference type="InterPro" id="IPR036625">
    <property type="entry name" value="E3-bd_dom_sf"/>
</dbReference>
<comment type="cofactor">
    <cofactor evidence="1 6">
        <name>(R)-lipoate</name>
        <dbReference type="ChEBI" id="CHEBI:83088"/>
    </cofactor>
</comment>
<proteinExistence type="inferred from homology"/>
<dbReference type="Pfam" id="PF00198">
    <property type="entry name" value="2-oxoacid_dh"/>
    <property type="match status" value="1"/>
</dbReference>
<name>A0A8I0ZPW3_RHOER</name>
<organism evidence="10 11">
    <name type="scientific">Rhodococcus erythropolis</name>
    <name type="common">Arthrobacter picolinophilus</name>
    <dbReference type="NCBI Taxonomy" id="1833"/>
    <lineage>
        <taxon>Bacteria</taxon>
        <taxon>Bacillati</taxon>
        <taxon>Actinomycetota</taxon>
        <taxon>Actinomycetes</taxon>
        <taxon>Mycobacteriales</taxon>
        <taxon>Nocardiaceae</taxon>
        <taxon>Rhodococcus</taxon>
        <taxon>Rhodococcus erythropolis group</taxon>
    </lineage>
</organism>
<dbReference type="CDD" id="cd06849">
    <property type="entry name" value="lipoyl_domain"/>
    <property type="match status" value="1"/>
</dbReference>
<evidence type="ECO:0000256" key="5">
    <source>
        <dbReference type="ARBA" id="ARBA00023315"/>
    </source>
</evidence>
<evidence type="ECO:0000259" key="9">
    <source>
        <dbReference type="PROSITE" id="PS51826"/>
    </source>
</evidence>
<dbReference type="InterPro" id="IPR000089">
    <property type="entry name" value="Biotin_lipoyl"/>
</dbReference>
<dbReference type="Proteomes" id="UP000627573">
    <property type="component" value="Unassembled WGS sequence"/>
</dbReference>
<dbReference type="Pfam" id="PF00364">
    <property type="entry name" value="Biotin_lipoyl"/>
    <property type="match status" value="1"/>
</dbReference>